<evidence type="ECO:0000313" key="1">
    <source>
        <dbReference type="EMBL" id="KFB68856.1"/>
    </source>
</evidence>
<dbReference type="STRING" id="1457154.CAPSK01_001711"/>
<dbReference type="AlphaFoldDB" id="A0A084Y2B2"/>
<protein>
    <submittedName>
        <fullName evidence="1">Uncharacterized protein</fullName>
    </submittedName>
</protein>
<dbReference type="Proteomes" id="UP000019812">
    <property type="component" value="Unassembled WGS sequence"/>
</dbReference>
<accession>A0A084Y2B2</accession>
<gene>
    <name evidence="1" type="ORF">CAPSK01_001711</name>
</gene>
<name>A0A084Y2B2_9PROT</name>
<dbReference type="RefSeq" id="WP_034924658.1">
    <property type="nucleotide sequence ID" value="NZ_JDSS02000019.1"/>
</dbReference>
<proteinExistence type="predicted"/>
<comment type="caution">
    <text evidence="1">The sequence shown here is derived from an EMBL/GenBank/DDBJ whole genome shotgun (WGS) entry which is preliminary data.</text>
</comment>
<organism evidence="1 2">
    <name type="scientific">Candidatus Accumulibacter vicinus</name>
    <dbReference type="NCBI Taxonomy" id="2954382"/>
    <lineage>
        <taxon>Bacteria</taxon>
        <taxon>Pseudomonadati</taxon>
        <taxon>Pseudomonadota</taxon>
        <taxon>Betaproteobacteria</taxon>
        <taxon>Candidatus Accumulibacter</taxon>
    </lineage>
</organism>
<evidence type="ECO:0000313" key="2">
    <source>
        <dbReference type="Proteomes" id="UP000019812"/>
    </source>
</evidence>
<dbReference type="EMBL" id="JDSS02000019">
    <property type="protein sequence ID" value="KFB68856.1"/>
    <property type="molecule type" value="Genomic_DNA"/>
</dbReference>
<sequence>MLSDSQIATLRAAVLAEPTLDTARANGDDYAIAAWCNSAASPAYKVWNTSTPTSIIYDAITWGNLTPLDAADGTALFTNRALAAQAKQLNLQILLQGRETLATGKPSIRTGLQDALTNLPTGSGGALISAGWTAVKTAIQRDATNAEKILTSGAGTSASPSTLVFEGKVTSDEASLLR</sequence>
<reference evidence="1 2" key="1">
    <citation type="submission" date="2014-07" db="EMBL/GenBank/DDBJ databases">
        <title>Expanding our view of genomic diversity in Candidatus Accumulibacter clades.</title>
        <authorList>
            <person name="Skennerton C.T."/>
            <person name="Barr J.J."/>
            <person name="Slater F.R."/>
            <person name="Bond P.L."/>
            <person name="Tyson G.W."/>
        </authorList>
    </citation>
    <scope>NUCLEOTIDE SEQUENCE [LARGE SCALE GENOMIC DNA]</scope>
    <source>
        <strain evidence="2">SK-01</strain>
    </source>
</reference>